<dbReference type="InterPro" id="IPR054765">
    <property type="entry name" value="SLBB_dom"/>
</dbReference>
<comment type="subcellular location">
    <subcellularLocation>
        <location evidence="1">Cell outer membrane</location>
        <topology evidence="1">Multi-pass membrane protein</topology>
    </subcellularLocation>
</comment>
<evidence type="ECO:0000256" key="3">
    <source>
        <dbReference type="ARBA" id="ARBA00022448"/>
    </source>
</evidence>
<dbReference type="GO" id="GO:0006811">
    <property type="term" value="P:monoatomic ion transport"/>
    <property type="evidence" value="ECO:0007669"/>
    <property type="project" value="UniProtKB-KW"/>
</dbReference>
<feature type="domain" description="SLBB" evidence="18">
    <location>
        <begin position="238"/>
        <end position="319"/>
    </location>
</feature>
<feature type="region of interest" description="Disordered" evidence="15">
    <location>
        <begin position="29"/>
        <end position="73"/>
    </location>
</feature>
<evidence type="ECO:0000256" key="14">
    <source>
        <dbReference type="ARBA" id="ARBA00023288"/>
    </source>
</evidence>
<dbReference type="InterPro" id="IPR049712">
    <property type="entry name" value="Poly_export"/>
</dbReference>
<dbReference type="PANTHER" id="PTHR33619:SF3">
    <property type="entry name" value="POLYSACCHARIDE EXPORT PROTEIN GFCE-RELATED"/>
    <property type="match status" value="1"/>
</dbReference>
<keyword evidence="13" id="KW-0998">Cell outer membrane</keyword>
<name>A0A8J7C0Y1_9CYAN</name>
<feature type="chain" id="PRO_5035218241" evidence="16">
    <location>
        <begin position="28"/>
        <end position="462"/>
    </location>
</feature>
<dbReference type="Gene3D" id="3.30.1950.10">
    <property type="entry name" value="wza like domain"/>
    <property type="match status" value="2"/>
</dbReference>
<sequence>MRARFALFSFSLQVSVFLATAAQPVFAQSLPPQQKSPPGRLPTLLENTGTGQQLPPQPQPPAPLPGGEVTPSSTDGVLPQLNRYILGPGDVVTVVAQRPPGPYILGQGDTIAVSVERFPDLGFQAAINPEGNIIVPLLGTLPLQGLTLKQAQQKIRSGLNRFVVNPVVTLSLVGLRPEYSFQAQINTEGNIFVPQVGTLSLQGLTLEEAQEKIRLSLNRVLVKPVVSVTLGTPRPVSVTISGEVTRPGIYPINPGTSRVSEALLTAGGSTMMADLRQIKVRRKLVDGSIVSQNVDLYTPLQNGTAQPNFRLQDGDAVIIPRRELATDDNYDRNLVARSTLAVPQIRIRILNYPGGGIVTVPLPNGSSFVDALGGVNLDSASLTNIALVRFDPERGRAITQKINGKKALSGDASQNVPLQDNDVIVVSRNFLGKITNLISTITRPFFDIESFIRFFEYLGGNR</sequence>
<dbReference type="PANTHER" id="PTHR33619">
    <property type="entry name" value="POLYSACCHARIDE EXPORT PROTEIN GFCE-RELATED"/>
    <property type="match status" value="1"/>
</dbReference>
<evidence type="ECO:0000313" key="20">
    <source>
        <dbReference type="Proteomes" id="UP000629098"/>
    </source>
</evidence>
<dbReference type="InterPro" id="IPR003715">
    <property type="entry name" value="Poly_export_N"/>
</dbReference>
<gene>
    <name evidence="19" type="ORF">ICL16_44330</name>
</gene>
<evidence type="ECO:0000256" key="11">
    <source>
        <dbReference type="ARBA" id="ARBA00023136"/>
    </source>
</evidence>
<keyword evidence="20" id="KW-1185">Reference proteome</keyword>
<organism evidence="19 20">
    <name type="scientific">Iningainema tapete BLCC-T55</name>
    <dbReference type="NCBI Taxonomy" id="2748662"/>
    <lineage>
        <taxon>Bacteria</taxon>
        <taxon>Bacillati</taxon>
        <taxon>Cyanobacteriota</taxon>
        <taxon>Cyanophyceae</taxon>
        <taxon>Nostocales</taxon>
        <taxon>Scytonemataceae</taxon>
        <taxon>Iningainema tapete</taxon>
    </lineage>
</organism>
<evidence type="ECO:0000256" key="2">
    <source>
        <dbReference type="ARBA" id="ARBA00009450"/>
    </source>
</evidence>
<keyword evidence="12" id="KW-0564">Palmitate</keyword>
<dbReference type="Pfam" id="PF02563">
    <property type="entry name" value="Poly_export"/>
    <property type="match status" value="2"/>
</dbReference>
<evidence type="ECO:0000256" key="12">
    <source>
        <dbReference type="ARBA" id="ARBA00023139"/>
    </source>
</evidence>
<comment type="similarity">
    <text evidence="2">Belongs to the BexD/CtrA/VexA family.</text>
</comment>
<evidence type="ECO:0000256" key="7">
    <source>
        <dbReference type="ARBA" id="ARBA00022729"/>
    </source>
</evidence>
<keyword evidence="5" id="KW-0762">Sugar transport</keyword>
<keyword evidence="8" id="KW-0625">Polysaccharide transport</keyword>
<dbReference type="Gene3D" id="3.10.560.10">
    <property type="entry name" value="Outer membrane lipoprotein wza domain like"/>
    <property type="match status" value="2"/>
</dbReference>
<evidence type="ECO:0000256" key="5">
    <source>
        <dbReference type="ARBA" id="ARBA00022597"/>
    </source>
</evidence>
<evidence type="ECO:0000256" key="8">
    <source>
        <dbReference type="ARBA" id="ARBA00023047"/>
    </source>
</evidence>
<reference evidence="19" key="1">
    <citation type="submission" date="2020-09" db="EMBL/GenBank/DDBJ databases">
        <title>Iningainema tapete sp. nov. (Scytonemataceae, Cyanobacteria) from greenhouses in central Florida (USA) produces two types of nodularin with biosynthetic potential for microcystin-LR and anabaenopeptins.</title>
        <authorList>
            <person name="Berthold D.E."/>
            <person name="Lefler F.W."/>
            <person name="Huang I.-S."/>
            <person name="Abdulla H."/>
            <person name="Zimba P.V."/>
            <person name="Laughinghouse H.D. IV."/>
        </authorList>
    </citation>
    <scope>NUCLEOTIDE SEQUENCE</scope>
    <source>
        <strain evidence="19">BLCCT55</strain>
    </source>
</reference>
<keyword evidence="11" id="KW-0472">Membrane</keyword>
<feature type="domain" description="Polysaccharide export protein N-terminal" evidence="17">
    <location>
        <begin position="176"/>
        <end position="230"/>
    </location>
</feature>
<evidence type="ECO:0000256" key="6">
    <source>
        <dbReference type="ARBA" id="ARBA00022692"/>
    </source>
</evidence>
<dbReference type="RefSeq" id="WP_190839092.1">
    <property type="nucleotide sequence ID" value="NZ_CAWPPI010000134.1"/>
</dbReference>
<keyword evidence="10" id="KW-0626">Porin</keyword>
<feature type="domain" description="Polysaccharide export protein N-terminal" evidence="17">
    <location>
        <begin position="99"/>
        <end position="172"/>
    </location>
</feature>
<keyword evidence="6" id="KW-0812">Transmembrane</keyword>
<keyword evidence="14" id="KW-0449">Lipoprotein</keyword>
<dbReference type="GO" id="GO:0046930">
    <property type="term" value="C:pore complex"/>
    <property type="evidence" value="ECO:0007669"/>
    <property type="project" value="UniProtKB-KW"/>
</dbReference>
<evidence type="ECO:0000259" key="17">
    <source>
        <dbReference type="Pfam" id="PF02563"/>
    </source>
</evidence>
<dbReference type="Pfam" id="PF22461">
    <property type="entry name" value="SLBB_2"/>
    <property type="match status" value="1"/>
</dbReference>
<dbReference type="EMBL" id="JACXAE010000134">
    <property type="protein sequence ID" value="MBD2778893.1"/>
    <property type="molecule type" value="Genomic_DNA"/>
</dbReference>
<dbReference type="GO" id="GO:0009279">
    <property type="term" value="C:cell outer membrane"/>
    <property type="evidence" value="ECO:0007669"/>
    <property type="project" value="UniProtKB-SubCell"/>
</dbReference>
<evidence type="ECO:0000256" key="1">
    <source>
        <dbReference type="ARBA" id="ARBA00004571"/>
    </source>
</evidence>
<evidence type="ECO:0000259" key="18">
    <source>
        <dbReference type="Pfam" id="PF22461"/>
    </source>
</evidence>
<dbReference type="AlphaFoldDB" id="A0A8J7C0Y1"/>
<accession>A0A8J7C0Y1</accession>
<evidence type="ECO:0000256" key="9">
    <source>
        <dbReference type="ARBA" id="ARBA00023065"/>
    </source>
</evidence>
<dbReference type="GO" id="GO:0015288">
    <property type="term" value="F:porin activity"/>
    <property type="evidence" value="ECO:0007669"/>
    <property type="project" value="UniProtKB-KW"/>
</dbReference>
<keyword evidence="3" id="KW-0813">Transport</keyword>
<dbReference type="Proteomes" id="UP000629098">
    <property type="component" value="Unassembled WGS sequence"/>
</dbReference>
<keyword evidence="4" id="KW-1134">Transmembrane beta strand</keyword>
<evidence type="ECO:0000313" key="19">
    <source>
        <dbReference type="EMBL" id="MBD2778893.1"/>
    </source>
</evidence>
<evidence type="ECO:0000256" key="15">
    <source>
        <dbReference type="SAM" id="MobiDB-lite"/>
    </source>
</evidence>
<evidence type="ECO:0000256" key="4">
    <source>
        <dbReference type="ARBA" id="ARBA00022452"/>
    </source>
</evidence>
<proteinExistence type="inferred from homology"/>
<comment type="caution">
    <text evidence="19">The sequence shown here is derived from an EMBL/GenBank/DDBJ whole genome shotgun (WGS) entry which is preliminary data.</text>
</comment>
<evidence type="ECO:0000256" key="10">
    <source>
        <dbReference type="ARBA" id="ARBA00023114"/>
    </source>
</evidence>
<evidence type="ECO:0000256" key="13">
    <source>
        <dbReference type="ARBA" id="ARBA00023237"/>
    </source>
</evidence>
<feature type="compositionally biased region" description="Pro residues" evidence="15">
    <location>
        <begin position="55"/>
        <end position="64"/>
    </location>
</feature>
<dbReference type="GO" id="GO:0015159">
    <property type="term" value="F:polysaccharide transmembrane transporter activity"/>
    <property type="evidence" value="ECO:0007669"/>
    <property type="project" value="InterPro"/>
</dbReference>
<keyword evidence="9" id="KW-0406">Ion transport</keyword>
<evidence type="ECO:0000256" key="16">
    <source>
        <dbReference type="SAM" id="SignalP"/>
    </source>
</evidence>
<protein>
    <submittedName>
        <fullName evidence="19">Polysaccharide biosynthesis/export family protein</fullName>
    </submittedName>
</protein>
<feature type="signal peptide" evidence="16">
    <location>
        <begin position="1"/>
        <end position="27"/>
    </location>
</feature>
<keyword evidence="7 16" id="KW-0732">Signal</keyword>